<organism evidence="2 3">
    <name type="scientific">Lynx canadensis</name>
    <name type="common">Canada lynx</name>
    <name type="synonym">Felis canadensis</name>
    <dbReference type="NCBI Taxonomy" id="61383"/>
    <lineage>
        <taxon>Eukaryota</taxon>
        <taxon>Metazoa</taxon>
        <taxon>Chordata</taxon>
        <taxon>Craniata</taxon>
        <taxon>Vertebrata</taxon>
        <taxon>Euteleostomi</taxon>
        <taxon>Mammalia</taxon>
        <taxon>Eutheria</taxon>
        <taxon>Laurasiatheria</taxon>
        <taxon>Carnivora</taxon>
        <taxon>Feliformia</taxon>
        <taxon>Felidae</taxon>
        <taxon>Felinae</taxon>
        <taxon>Lynx</taxon>
    </lineage>
</organism>
<accession>A0A667IDI9</accession>
<proteinExistence type="predicted"/>
<reference evidence="2" key="1">
    <citation type="submission" date="2025-08" db="UniProtKB">
        <authorList>
            <consortium name="Ensembl"/>
        </authorList>
    </citation>
    <scope>IDENTIFICATION</scope>
</reference>
<dbReference type="Ensembl" id="ENSLCNT00005035350.1">
    <property type="protein sequence ID" value="ENSLCNP00005031665.1"/>
    <property type="gene ID" value="ENSLCNG00005020587.1"/>
</dbReference>
<sequence length="210" mass="24471">MRGSVLRQQSPTMTCWVSRLLPRNVHSLGTSSKNQRVEDCHRHHEAYGYFLPIQTRWQDNDQYGQVNNAVYYSYFDTIISHYLIRIVRKKYGSLPNHSSLDDMKMHLGRSFHQLQVTLPQLRWTGPLLSHPSTRKTAYKQEHIKWCSWLKAAPQKFSQWPGTSSCPRSTVDSPGGQIQGSQLHGDQTARVPELELRTLRFPRTPQPHSYW</sequence>
<dbReference type="Proteomes" id="UP000472241">
    <property type="component" value="Unplaced"/>
</dbReference>
<evidence type="ECO:0008006" key="4">
    <source>
        <dbReference type="Google" id="ProtNLM"/>
    </source>
</evidence>
<dbReference type="SUPFAM" id="SSF54637">
    <property type="entry name" value="Thioesterase/thiol ester dehydrase-isomerase"/>
    <property type="match status" value="1"/>
</dbReference>
<evidence type="ECO:0000256" key="1">
    <source>
        <dbReference type="SAM" id="MobiDB-lite"/>
    </source>
</evidence>
<evidence type="ECO:0000313" key="2">
    <source>
        <dbReference type="Ensembl" id="ENSLCNP00005031665.1"/>
    </source>
</evidence>
<dbReference type="InterPro" id="IPR029069">
    <property type="entry name" value="HotDog_dom_sf"/>
</dbReference>
<feature type="compositionally biased region" description="Polar residues" evidence="1">
    <location>
        <begin position="160"/>
        <end position="171"/>
    </location>
</feature>
<dbReference type="AlphaFoldDB" id="A0A667IDI9"/>
<protein>
    <recommendedName>
        <fullName evidence="4">Thioesterase domain-containing protein</fullName>
    </recommendedName>
</protein>
<keyword evidence="3" id="KW-1185">Reference proteome</keyword>
<feature type="region of interest" description="Disordered" evidence="1">
    <location>
        <begin position="160"/>
        <end position="186"/>
    </location>
</feature>
<dbReference type="Gene3D" id="3.10.129.10">
    <property type="entry name" value="Hotdog Thioesterase"/>
    <property type="match status" value="1"/>
</dbReference>
<evidence type="ECO:0000313" key="3">
    <source>
        <dbReference type="Proteomes" id="UP000472241"/>
    </source>
</evidence>
<name>A0A667IDI9_LYNCA</name>
<reference evidence="2" key="2">
    <citation type="submission" date="2025-09" db="UniProtKB">
        <authorList>
            <consortium name="Ensembl"/>
        </authorList>
    </citation>
    <scope>IDENTIFICATION</scope>
</reference>